<sequence>MLKTEAAVSPALPSQYTYLFSNGSETMLRERRPLFGEANVITLTPSKARELAAKAVAESPLAEINHSQDFLTEVELAPALRRQDVSSVEDEATKCTIGNTGRALQGLICSVYVKKLTLTSSTMAKTLLSQREDFVVAGISPDTTSVPMSWQERRKKYMWFHFLLMKDLDSCGVMYQ</sequence>
<reference evidence="1" key="1">
    <citation type="journal article" date="2020" name="Cell">
        <title>Large-Scale Comparative Analyses of Tick Genomes Elucidate Their Genetic Diversity and Vector Capacities.</title>
        <authorList>
            <consortium name="Tick Genome and Microbiome Consortium (TIGMIC)"/>
            <person name="Jia N."/>
            <person name="Wang J."/>
            <person name="Shi W."/>
            <person name="Du L."/>
            <person name="Sun Y."/>
            <person name="Zhan W."/>
            <person name="Jiang J.F."/>
            <person name="Wang Q."/>
            <person name="Zhang B."/>
            <person name="Ji P."/>
            <person name="Bell-Sakyi L."/>
            <person name="Cui X.M."/>
            <person name="Yuan T.T."/>
            <person name="Jiang B.G."/>
            <person name="Yang W.F."/>
            <person name="Lam T.T."/>
            <person name="Chang Q.C."/>
            <person name="Ding S.J."/>
            <person name="Wang X.J."/>
            <person name="Zhu J.G."/>
            <person name="Ruan X.D."/>
            <person name="Zhao L."/>
            <person name="Wei J.T."/>
            <person name="Ye R.Z."/>
            <person name="Que T.C."/>
            <person name="Du C.H."/>
            <person name="Zhou Y.H."/>
            <person name="Cheng J.X."/>
            <person name="Dai P.F."/>
            <person name="Guo W.B."/>
            <person name="Han X.H."/>
            <person name="Huang E.J."/>
            <person name="Li L.F."/>
            <person name="Wei W."/>
            <person name="Gao Y.C."/>
            <person name="Liu J.Z."/>
            <person name="Shao H.Z."/>
            <person name="Wang X."/>
            <person name="Wang C.C."/>
            <person name="Yang T.C."/>
            <person name="Huo Q.B."/>
            <person name="Li W."/>
            <person name="Chen H.Y."/>
            <person name="Chen S.E."/>
            <person name="Zhou L.G."/>
            <person name="Ni X.B."/>
            <person name="Tian J.H."/>
            <person name="Sheng Y."/>
            <person name="Liu T."/>
            <person name="Pan Y.S."/>
            <person name="Xia L.Y."/>
            <person name="Li J."/>
            <person name="Zhao F."/>
            <person name="Cao W.C."/>
        </authorList>
    </citation>
    <scope>NUCLEOTIDE SEQUENCE</scope>
    <source>
        <strain evidence="1">Rmic-2018</strain>
    </source>
</reference>
<comment type="caution">
    <text evidence="1">The sequence shown here is derived from an EMBL/GenBank/DDBJ whole genome shotgun (WGS) entry which is preliminary data.</text>
</comment>
<reference evidence="1" key="2">
    <citation type="submission" date="2021-09" db="EMBL/GenBank/DDBJ databases">
        <authorList>
            <person name="Jia N."/>
            <person name="Wang J."/>
            <person name="Shi W."/>
            <person name="Du L."/>
            <person name="Sun Y."/>
            <person name="Zhan W."/>
            <person name="Jiang J."/>
            <person name="Wang Q."/>
            <person name="Zhang B."/>
            <person name="Ji P."/>
            <person name="Sakyi L.B."/>
            <person name="Cui X."/>
            <person name="Yuan T."/>
            <person name="Jiang B."/>
            <person name="Yang W."/>
            <person name="Lam T.T.-Y."/>
            <person name="Chang Q."/>
            <person name="Ding S."/>
            <person name="Wang X."/>
            <person name="Zhu J."/>
            <person name="Ruan X."/>
            <person name="Zhao L."/>
            <person name="Wei J."/>
            <person name="Que T."/>
            <person name="Du C."/>
            <person name="Cheng J."/>
            <person name="Dai P."/>
            <person name="Han X."/>
            <person name="Huang E."/>
            <person name="Gao Y."/>
            <person name="Liu J."/>
            <person name="Shao H."/>
            <person name="Ye R."/>
            <person name="Li L."/>
            <person name="Wei W."/>
            <person name="Wang X."/>
            <person name="Wang C."/>
            <person name="Huo Q."/>
            <person name="Li W."/>
            <person name="Guo W."/>
            <person name="Chen H."/>
            <person name="Chen S."/>
            <person name="Zhou L."/>
            <person name="Zhou L."/>
            <person name="Ni X."/>
            <person name="Tian J."/>
            <person name="Zhou Y."/>
            <person name="Sheng Y."/>
            <person name="Liu T."/>
            <person name="Pan Y."/>
            <person name="Xia L."/>
            <person name="Li J."/>
            <person name="Zhao F."/>
            <person name="Cao W."/>
        </authorList>
    </citation>
    <scope>NUCLEOTIDE SEQUENCE</scope>
    <source>
        <strain evidence="1">Rmic-2018</strain>
        <tissue evidence="1">Larvae</tissue>
    </source>
</reference>
<dbReference type="AlphaFoldDB" id="A0A9J6DWB6"/>
<keyword evidence="2" id="KW-1185">Reference proteome</keyword>
<evidence type="ECO:0000313" key="2">
    <source>
        <dbReference type="Proteomes" id="UP000821866"/>
    </source>
</evidence>
<accession>A0A9J6DWB6</accession>
<organism evidence="1 2">
    <name type="scientific">Rhipicephalus microplus</name>
    <name type="common">Cattle tick</name>
    <name type="synonym">Boophilus microplus</name>
    <dbReference type="NCBI Taxonomy" id="6941"/>
    <lineage>
        <taxon>Eukaryota</taxon>
        <taxon>Metazoa</taxon>
        <taxon>Ecdysozoa</taxon>
        <taxon>Arthropoda</taxon>
        <taxon>Chelicerata</taxon>
        <taxon>Arachnida</taxon>
        <taxon>Acari</taxon>
        <taxon>Parasitiformes</taxon>
        <taxon>Ixodida</taxon>
        <taxon>Ixodoidea</taxon>
        <taxon>Ixodidae</taxon>
        <taxon>Rhipicephalinae</taxon>
        <taxon>Rhipicephalus</taxon>
        <taxon>Boophilus</taxon>
    </lineage>
</organism>
<evidence type="ECO:0000313" key="1">
    <source>
        <dbReference type="EMBL" id="KAH8026372.1"/>
    </source>
</evidence>
<proteinExistence type="predicted"/>
<dbReference type="Proteomes" id="UP000821866">
    <property type="component" value="Unassembled WGS sequence"/>
</dbReference>
<name>A0A9J6DWB6_RHIMP</name>
<gene>
    <name evidence="1" type="ORF">HPB51_020356</name>
</gene>
<dbReference type="EMBL" id="JABSTU010000007">
    <property type="protein sequence ID" value="KAH8026372.1"/>
    <property type="molecule type" value="Genomic_DNA"/>
</dbReference>
<protein>
    <submittedName>
        <fullName evidence="1">Uncharacterized protein</fullName>
    </submittedName>
</protein>